<dbReference type="Proteomes" id="UP001500631">
    <property type="component" value="Unassembled WGS sequence"/>
</dbReference>
<evidence type="ECO:0000259" key="1">
    <source>
        <dbReference type="Pfam" id="PF18475"/>
    </source>
</evidence>
<dbReference type="InterPro" id="IPR041494">
    <property type="entry name" value="PIN7"/>
</dbReference>
<feature type="domain" description="PIN-like" evidence="1">
    <location>
        <begin position="8"/>
        <end position="107"/>
    </location>
</feature>
<dbReference type="Pfam" id="PF18475">
    <property type="entry name" value="PIN7"/>
    <property type="match status" value="1"/>
</dbReference>
<keyword evidence="3" id="KW-1185">Reference proteome</keyword>
<name>A0ABP9N002_9GAMM</name>
<organism evidence="2 3">
    <name type="scientific">Wohlfahrtiimonas larvae</name>
    <dbReference type="NCBI Taxonomy" id="1157986"/>
    <lineage>
        <taxon>Bacteria</taxon>
        <taxon>Pseudomonadati</taxon>
        <taxon>Pseudomonadota</taxon>
        <taxon>Gammaproteobacteria</taxon>
        <taxon>Cardiobacteriales</taxon>
        <taxon>Ignatzschineriaceae</taxon>
        <taxon>Wohlfahrtiimonas</taxon>
    </lineage>
</organism>
<dbReference type="EMBL" id="BAABKE010000005">
    <property type="protein sequence ID" value="GAA5101513.1"/>
    <property type="molecule type" value="Genomic_DNA"/>
</dbReference>
<proteinExistence type="predicted"/>
<protein>
    <recommendedName>
        <fullName evidence="1">PIN-like domain-containing protein</fullName>
    </recommendedName>
</protein>
<dbReference type="RefSeq" id="WP_077925669.1">
    <property type="nucleotide sequence ID" value="NZ_BAABKE010000005.1"/>
</dbReference>
<accession>A0ABP9N002</accession>
<comment type="caution">
    <text evidence="2">The sequence shown here is derived from an EMBL/GenBank/DDBJ whole genome shotgun (WGS) entry which is preliminary data.</text>
</comment>
<sequence length="214" mass="24861">MQERSILFIDIENCPSKITELILEFKEYQKVVICYANTNVKIPLDWLTSLSNFVMQGRLELIKMGDTANNSADFGITFMLGCYFEQYDRFEIYSNDKDFDAIINLVNRAPNKKAKRVGTTRSDKELQFDSLLIKMCKMLSKIEDNSRPAKVEGLRNSIRAQLKARDMTDRAREHLVSHVINRMEFLDVVHIKNQGNLVKYNANRMQDFLSKMTA</sequence>
<evidence type="ECO:0000313" key="2">
    <source>
        <dbReference type="EMBL" id="GAA5101513.1"/>
    </source>
</evidence>
<evidence type="ECO:0000313" key="3">
    <source>
        <dbReference type="Proteomes" id="UP001500631"/>
    </source>
</evidence>
<reference evidence="3" key="1">
    <citation type="journal article" date="2019" name="Int. J. Syst. Evol. Microbiol.">
        <title>The Global Catalogue of Microorganisms (GCM) 10K type strain sequencing project: providing services to taxonomists for standard genome sequencing and annotation.</title>
        <authorList>
            <consortium name="The Broad Institute Genomics Platform"/>
            <consortium name="The Broad Institute Genome Sequencing Center for Infectious Disease"/>
            <person name="Wu L."/>
            <person name="Ma J."/>
        </authorList>
    </citation>
    <scope>NUCLEOTIDE SEQUENCE [LARGE SCALE GENOMIC DNA]</scope>
    <source>
        <strain evidence="3">JCM 18424</strain>
    </source>
</reference>
<gene>
    <name evidence="2" type="ORF">GCM10023338_17660</name>
</gene>